<feature type="non-terminal residue" evidence="1">
    <location>
        <position position="43"/>
    </location>
</feature>
<reference evidence="1" key="1">
    <citation type="submission" date="2018-05" db="EMBL/GenBank/DDBJ databases">
        <authorList>
            <person name="Lanie J.A."/>
            <person name="Ng W.-L."/>
            <person name="Kazmierczak K.M."/>
            <person name="Andrzejewski T.M."/>
            <person name="Davidsen T.M."/>
            <person name="Wayne K.J."/>
            <person name="Tettelin H."/>
            <person name="Glass J.I."/>
            <person name="Rusch D."/>
            <person name="Podicherti R."/>
            <person name="Tsui H.-C.T."/>
            <person name="Winkler M.E."/>
        </authorList>
    </citation>
    <scope>NUCLEOTIDE SEQUENCE</scope>
</reference>
<dbReference type="AlphaFoldDB" id="A0A382L0K7"/>
<proteinExistence type="predicted"/>
<name>A0A382L0K7_9ZZZZ</name>
<accession>A0A382L0K7</accession>
<dbReference type="EMBL" id="UINC01083999">
    <property type="protein sequence ID" value="SVC30240.1"/>
    <property type="molecule type" value="Genomic_DNA"/>
</dbReference>
<protein>
    <submittedName>
        <fullName evidence="1">Uncharacterized protein</fullName>
    </submittedName>
</protein>
<sequence>MIALETETRQTVYRRRATSGLGYQKGRGAVLNCYVPISGLAPA</sequence>
<gene>
    <name evidence="1" type="ORF">METZ01_LOCUS283094</name>
</gene>
<evidence type="ECO:0000313" key="1">
    <source>
        <dbReference type="EMBL" id="SVC30240.1"/>
    </source>
</evidence>
<organism evidence="1">
    <name type="scientific">marine metagenome</name>
    <dbReference type="NCBI Taxonomy" id="408172"/>
    <lineage>
        <taxon>unclassified sequences</taxon>
        <taxon>metagenomes</taxon>
        <taxon>ecological metagenomes</taxon>
    </lineage>
</organism>